<dbReference type="InterPro" id="IPR041988">
    <property type="entry name" value="Ribosomal_uL24_KOW"/>
</dbReference>
<dbReference type="GO" id="GO:0005840">
    <property type="term" value="C:ribosome"/>
    <property type="evidence" value="ECO:0007669"/>
    <property type="project" value="UniProtKB-KW"/>
</dbReference>
<gene>
    <name evidence="5 7" type="primary">rplX</name>
    <name evidence="7" type="ORF">P8V03_03230</name>
</gene>
<evidence type="ECO:0000259" key="6">
    <source>
        <dbReference type="SMART" id="SM00739"/>
    </source>
</evidence>
<comment type="function">
    <text evidence="5">One of the proteins that surrounds the polypeptide exit tunnel on the outside of the subunit.</text>
</comment>
<dbReference type="SMART" id="SM00739">
    <property type="entry name" value="KOW"/>
    <property type="match status" value="1"/>
</dbReference>
<dbReference type="NCBIfam" id="TIGR01079">
    <property type="entry name" value="rplX_bact"/>
    <property type="match status" value="1"/>
</dbReference>
<keyword evidence="8" id="KW-1185">Reference proteome</keyword>
<organism evidence="7 8">
    <name type="scientific">Clostridium tanneri</name>
    <dbReference type="NCBI Taxonomy" id="3037988"/>
    <lineage>
        <taxon>Bacteria</taxon>
        <taxon>Bacillati</taxon>
        <taxon>Bacillota</taxon>
        <taxon>Clostridia</taxon>
        <taxon>Eubacteriales</taxon>
        <taxon>Clostridiaceae</taxon>
        <taxon>Clostridium</taxon>
    </lineage>
</organism>
<dbReference type="HAMAP" id="MF_01326_B">
    <property type="entry name" value="Ribosomal_uL24_B"/>
    <property type="match status" value="1"/>
</dbReference>
<dbReference type="Gene3D" id="2.30.30.30">
    <property type="match status" value="1"/>
</dbReference>
<dbReference type="PANTHER" id="PTHR12903">
    <property type="entry name" value="MITOCHONDRIAL RIBOSOMAL PROTEIN L24"/>
    <property type="match status" value="1"/>
</dbReference>
<evidence type="ECO:0000256" key="4">
    <source>
        <dbReference type="ARBA" id="ARBA00035206"/>
    </source>
</evidence>
<protein>
    <recommendedName>
        <fullName evidence="4 5">Large ribosomal subunit protein uL24</fullName>
    </recommendedName>
</protein>
<comment type="similarity">
    <text evidence="1 5">Belongs to the universal ribosomal protein uL24 family.</text>
</comment>
<name>A0ABU4JPT8_9CLOT</name>
<evidence type="ECO:0000313" key="8">
    <source>
        <dbReference type="Proteomes" id="UP001281656"/>
    </source>
</evidence>
<evidence type="ECO:0000313" key="7">
    <source>
        <dbReference type="EMBL" id="MDW8800165.1"/>
    </source>
</evidence>
<dbReference type="EMBL" id="JARUJP010000002">
    <property type="protein sequence ID" value="MDW8800165.1"/>
    <property type="molecule type" value="Genomic_DNA"/>
</dbReference>
<feature type="domain" description="KOW" evidence="6">
    <location>
        <begin position="7"/>
        <end position="34"/>
    </location>
</feature>
<dbReference type="RefSeq" id="WP_261671198.1">
    <property type="nucleotide sequence ID" value="NZ_JARUJP010000002.1"/>
</dbReference>
<dbReference type="SUPFAM" id="SSF50104">
    <property type="entry name" value="Translation proteins SH3-like domain"/>
    <property type="match status" value="1"/>
</dbReference>
<dbReference type="InterPro" id="IPR008991">
    <property type="entry name" value="Translation_prot_SH3-like_sf"/>
</dbReference>
<evidence type="ECO:0000256" key="2">
    <source>
        <dbReference type="ARBA" id="ARBA00022980"/>
    </source>
</evidence>
<comment type="subunit">
    <text evidence="5">Part of the 50S ribosomal subunit.</text>
</comment>
<keyword evidence="3 5" id="KW-0687">Ribonucleoprotein</keyword>
<dbReference type="Proteomes" id="UP001281656">
    <property type="component" value="Unassembled WGS sequence"/>
</dbReference>
<keyword evidence="2 5" id="KW-0689">Ribosomal protein</keyword>
<dbReference type="InterPro" id="IPR057264">
    <property type="entry name" value="Ribosomal_uL24_C"/>
</dbReference>
<accession>A0ABU4JPT8</accession>
<evidence type="ECO:0000256" key="3">
    <source>
        <dbReference type="ARBA" id="ARBA00023274"/>
    </source>
</evidence>
<reference evidence="7 8" key="1">
    <citation type="submission" date="2023-04" db="EMBL/GenBank/DDBJ databases">
        <title>Clostridium tannerae sp. nov., isolated from the fecal material of an alpaca.</title>
        <authorList>
            <person name="Miller S."/>
            <person name="Hendry M."/>
            <person name="King J."/>
            <person name="Sankaranarayanan K."/>
            <person name="Lawson P.A."/>
        </authorList>
    </citation>
    <scope>NUCLEOTIDE SEQUENCE [LARGE SCALE GENOMIC DNA]</scope>
    <source>
        <strain evidence="7 8">A1-XYC3</strain>
    </source>
</reference>
<dbReference type="InterPro" id="IPR014722">
    <property type="entry name" value="Rib_uL2_dom2"/>
</dbReference>
<dbReference type="Pfam" id="PF00467">
    <property type="entry name" value="KOW"/>
    <property type="match status" value="1"/>
</dbReference>
<dbReference type="InterPro" id="IPR005824">
    <property type="entry name" value="KOW"/>
</dbReference>
<evidence type="ECO:0000256" key="5">
    <source>
        <dbReference type="HAMAP-Rule" id="MF_01326"/>
    </source>
</evidence>
<dbReference type="InterPro" id="IPR003256">
    <property type="entry name" value="Ribosomal_uL24"/>
</dbReference>
<sequence length="107" mass="11774">MATSKIHVRKKDTVMVISGKDKGKIGEVLAVMPKTGKVLVKGVNLVTKHQKPNRANMQGGIIQKEAAVYSSKVMLYCDKCKSVTRISHKLLEDGTKVRVCKKCGETF</sequence>
<proteinExistence type="inferred from homology"/>
<evidence type="ECO:0000256" key="1">
    <source>
        <dbReference type="ARBA" id="ARBA00010618"/>
    </source>
</evidence>
<comment type="function">
    <text evidence="5">One of two assembly initiator proteins, it binds directly to the 5'-end of the 23S rRNA, where it nucleates assembly of the 50S subunit.</text>
</comment>
<keyword evidence="5" id="KW-0699">rRNA-binding</keyword>
<dbReference type="CDD" id="cd06089">
    <property type="entry name" value="KOW_RPL26"/>
    <property type="match status" value="1"/>
</dbReference>
<comment type="caution">
    <text evidence="7">The sequence shown here is derived from an EMBL/GenBank/DDBJ whole genome shotgun (WGS) entry which is preliminary data.</text>
</comment>
<dbReference type="Pfam" id="PF17136">
    <property type="entry name" value="ribosomal_L24"/>
    <property type="match status" value="1"/>
</dbReference>
<keyword evidence="5" id="KW-0694">RNA-binding</keyword>